<sequence length="1747" mass="200940">MALEIGKCRLCLKLGDFYSIFTVDNGVQLAEMVMECSRVKIYEGDGLPDKACSECIQKLSGAYIFKQQCERADQDLRRNYVPPPGFGLSPNRQSSDSAFSTHTEYSNVNKSVSTEGKVTPASTDRKRRTDCDINDERHDYRTNNKRESVTRPNKKPKYMNNSIDSDDDDNGGSLTAESVCTEPNEITPKNEFKCTKCSKEFKTVYGLNNHMRTHRLDKEGTVTPTSTARGHSIESDNASSSSRQDYPGSTKRVNELRRLGKTAKCNTKDSSIDSDDDDNGDSSFKSETAGTDSDDSAAKKLYKCQKCPNEYTSYRALNSHMRFHKRDSVKEELAGNTAPTPNVPEVPDDDDLSCIKCGKTYKLKIMLKRHQQICKVTPQKQQPPEKQQTPLKQKTPQKQSTLQNQQPQTVTPLKLQNMQQKQLVTLESPQKQLLVCLEPVDGKHNVKVECDICSSKFKTLENLNKHLRVVHAAAPKRYSARAAGTVSVTCIYCRETFDDYYVHNAHFNTCPKKDSRETFKCPLCLVVSFKKLAYFAHIKNNHFEPETRSQANSKEEDLKCRFCNKQLATQQLLITHLAAHMSNIDDAAASDENRTVVTPNTSTPDTSKNTLNCVHCKKEFKYKRSLMNHELSCVKRDDEPDGKEEEEEEDANEAESSQDEADDNTCDICEKQFSYKALLLHHKRTKHTMCAGFKRASITLKDCAVKCMICDIDMKVKDIHAHNKEHISMNMKPRNIYTCGECGEFFKNLSALSTHIKFVHRLKQESPNAKKYQGIDPSAFCEVVVAKTEPQEWPQGDFSPMPDGVVKIEGQANVEPTAFVCPTCGKNMPSATSLKCHMACHVRYDKAASGKLECFVCKETFRFQVHYKMHMRVHYNDTNLDPKVLTCSICNRKSKNLRAARAHMAFHKQTRFQNKDYQCSLCKKVFQNRRVYLYHMSIHQKRGDSAGLGPGIPKDGDKSVADGTHTCELCGKVCDSEVSLKHHIIWHKSKGSLYGARHECNICNVQFTNKRTLTIHIRTHYENDNGPYKCHLCEKGFTDEDFYRRHLKSHNFDHTSHKKRIERLRKDQVKCPICSRYYPDLVKLIRHLKRTHPESKMVKADPDAPPQRYYPCQLCAKVFMDERRLQFHKEAHLRKPILYKCKFCGKKAMSLKSHRLHIKAHLASKHIDEPLKCPHCSETFVKGYGLHHHLRDEHGINETWIADRTEEDLNGPLKDLQCSVCHKILASKGNFQRHIDYHNSLRCNYCFQYFSSLRFLEGHLSFMCEKKKLVGDTEVHPKRVKCHVCYKAFHLQVKLDCHLRTQHGIAVTKEASAGKQEIVCDYCFKVFENEYALSTHKIYHRTIGYYGCRYCPKKFNTLTLYRRHKTTHLYVLNVDNPTKCDHCDERFVAFRDMITHMKDEHGDDSEWIVMPKDSIEEKCGICNKTFFNLHKHLSYHEENKCKKCGEYFYSVVDFDNHLCAIESDDEENTNYNNGNNAKYEECNFCFKPITSTNSKLKHDKIHKGSGSISCRFCRLKFKTIDAFNIHAFTHRSSKYNKKPIKCRQCGEKFVKYGPFIKHMRNVHKSALKIHYRATVKPERCVVCGDEFPNLHNHYRAHLLNQCQQCRKYFTSYKIFTMHECDKEDSDPSKVFTCNEDLVTLINSYVPKDEKDDEKLYGESGDEDDGPEENGTNEDNEVYSQDEDSDVKKFDTFKSPVISDVLSLYQKEEVASQDSESNSQAEDKDVFVISSDEESADVDHRSPIMLDD</sequence>
<feature type="domain" description="C2H2-type" evidence="8">
    <location>
        <begin position="302"/>
        <end position="329"/>
    </location>
</feature>
<feature type="binding site" evidence="6">
    <location>
        <position position="55"/>
    </location>
    <ligand>
        <name>Zn(2+)</name>
        <dbReference type="ChEBI" id="CHEBI:29105"/>
    </ligand>
</feature>
<dbReference type="InterPro" id="IPR036236">
    <property type="entry name" value="Znf_C2H2_sf"/>
</dbReference>
<feature type="compositionally biased region" description="Basic and acidic residues" evidence="7">
    <location>
        <begin position="123"/>
        <end position="149"/>
    </location>
</feature>
<feature type="domain" description="C2H2-type" evidence="8">
    <location>
        <begin position="1028"/>
        <end position="1059"/>
    </location>
</feature>
<name>A0A921ZG09_MANSE</name>
<feature type="domain" description="C2H2-type" evidence="8">
    <location>
        <begin position="819"/>
        <end position="846"/>
    </location>
</feature>
<dbReference type="PROSITE" id="PS51915">
    <property type="entry name" value="ZAD"/>
    <property type="match status" value="1"/>
</dbReference>
<feature type="compositionally biased region" description="Acidic residues" evidence="7">
    <location>
        <begin position="639"/>
        <end position="663"/>
    </location>
</feature>
<dbReference type="InterPro" id="IPR003604">
    <property type="entry name" value="Matrin/U1-like-C_Znf_C2H2"/>
</dbReference>
<feature type="domain" description="C2H2-type" evidence="8">
    <location>
        <begin position="1171"/>
        <end position="1199"/>
    </location>
</feature>
<evidence type="ECO:0000256" key="4">
    <source>
        <dbReference type="ARBA" id="ARBA00022833"/>
    </source>
</evidence>
<dbReference type="GO" id="GO:0003676">
    <property type="term" value="F:nucleic acid binding"/>
    <property type="evidence" value="ECO:0007669"/>
    <property type="project" value="InterPro"/>
</dbReference>
<dbReference type="Gene3D" id="3.30.160.60">
    <property type="entry name" value="Classic Zinc Finger"/>
    <property type="match status" value="13"/>
</dbReference>
<feature type="binding site" evidence="6">
    <location>
        <position position="11"/>
    </location>
    <ligand>
        <name>Zn(2+)</name>
        <dbReference type="ChEBI" id="CHEBI:29105"/>
    </ligand>
</feature>
<dbReference type="Pfam" id="PF00096">
    <property type="entry name" value="zf-C2H2"/>
    <property type="match status" value="4"/>
</dbReference>
<feature type="domain" description="C2H2-type" evidence="8">
    <location>
        <begin position="998"/>
        <end position="1025"/>
    </location>
</feature>
<feature type="region of interest" description="Disordered" evidence="7">
    <location>
        <begin position="633"/>
        <end position="663"/>
    </location>
</feature>
<proteinExistence type="predicted"/>
<feature type="region of interest" description="Disordered" evidence="7">
    <location>
        <begin position="1649"/>
        <end position="1689"/>
    </location>
</feature>
<evidence type="ECO:0000256" key="2">
    <source>
        <dbReference type="ARBA" id="ARBA00022737"/>
    </source>
</evidence>
<dbReference type="PANTHER" id="PTHR24379">
    <property type="entry name" value="KRAB AND ZINC FINGER DOMAIN-CONTAINING"/>
    <property type="match status" value="1"/>
</dbReference>
<dbReference type="SMART" id="SM00355">
    <property type="entry name" value="ZnF_C2H2"/>
    <property type="match status" value="33"/>
</dbReference>
<feature type="domain" description="C2H2-type" evidence="8">
    <location>
        <begin position="917"/>
        <end position="944"/>
    </location>
</feature>
<dbReference type="EMBL" id="JH668527">
    <property type="protein sequence ID" value="KAG6456908.1"/>
    <property type="molecule type" value="Genomic_DNA"/>
</dbReference>
<keyword evidence="11" id="KW-1185">Reference proteome</keyword>
<evidence type="ECO:0000259" key="9">
    <source>
        <dbReference type="PROSITE" id="PS51915"/>
    </source>
</evidence>
<organism evidence="10 11">
    <name type="scientific">Manduca sexta</name>
    <name type="common">Tobacco hawkmoth</name>
    <name type="synonym">Tobacco hornworm</name>
    <dbReference type="NCBI Taxonomy" id="7130"/>
    <lineage>
        <taxon>Eukaryota</taxon>
        <taxon>Metazoa</taxon>
        <taxon>Ecdysozoa</taxon>
        <taxon>Arthropoda</taxon>
        <taxon>Hexapoda</taxon>
        <taxon>Insecta</taxon>
        <taxon>Pterygota</taxon>
        <taxon>Neoptera</taxon>
        <taxon>Endopterygota</taxon>
        <taxon>Lepidoptera</taxon>
        <taxon>Glossata</taxon>
        <taxon>Ditrysia</taxon>
        <taxon>Bombycoidea</taxon>
        <taxon>Sphingidae</taxon>
        <taxon>Sphinginae</taxon>
        <taxon>Sphingini</taxon>
        <taxon>Manduca</taxon>
    </lineage>
</organism>
<evidence type="ECO:0000256" key="6">
    <source>
        <dbReference type="PROSITE-ProRule" id="PRU01263"/>
    </source>
</evidence>
<accession>A0A921ZG09</accession>
<feature type="region of interest" description="Disordered" evidence="7">
    <location>
        <begin position="376"/>
        <end position="408"/>
    </location>
</feature>
<feature type="domain" description="C2H2-type" evidence="8">
    <location>
        <begin position="448"/>
        <end position="476"/>
    </location>
</feature>
<gene>
    <name evidence="10" type="ORF">O3G_MSEX010020</name>
</gene>
<evidence type="ECO:0000313" key="11">
    <source>
        <dbReference type="Proteomes" id="UP000791440"/>
    </source>
</evidence>
<feature type="domain" description="C2H2-type" evidence="8">
    <location>
        <begin position="1110"/>
        <end position="1137"/>
    </location>
</feature>
<feature type="region of interest" description="Disordered" evidence="7">
    <location>
        <begin position="81"/>
        <end position="182"/>
    </location>
</feature>
<feature type="domain" description="C2H2-type" evidence="8">
    <location>
        <begin position="1540"/>
        <end position="1568"/>
    </location>
</feature>
<evidence type="ECO:0000256" key="1">
    <source>
        <dbReference type="ARBA" id="ARBA00022723"/>
    </source>
</evidence>
<protein>
    <submittedName>
        <fullName evidence="10">Uncharacterized protein</fullName>
    </submittedName>
</protein>
<evidence type="ECO:0000259" key="8">
    <source>
        <dbReference type="PROSITE" id="PS50157"/>
    </source>
</evidence>
<dbReference type="PROSITE" id="PS50157">
    <property type="entry name" value="ZINC_FINGER_C2H2_2"/>
    <property type="match status" value="19"/>
</dbReference>
<dbReference type="Pfam" id="PF07776">
    <property type="entry name" value="zf-AD"/>
    <property type="match status" value="1"/>
</dbReference>
<feature type="binding site" evidence="6">
    <location>
        <position position="8"/>
    </location>
    <ligand>
        <name>Zn(2+)</name>
        <dbReference type="ChEBI" id="CHEBI:29105"/>
    </ligand>
</feature>
<dbReference type="SUPFAM" id="SSF57716">
    <property type="entry name" value="Glucocorticoid receptor-like (DNA-binding domain)"/>
    <property type="match status" value="1"/>
</dbReference>
<dbReference type="InterPro" id="IPR013087">
    <property type="entry name" value="Znf_C2H2_type"/>
</dbReference>
<dbReference type="GO" id="GO:0008270">
    <property type="term" value="F:zinc ion binding"/>
    <property type="evidence" value="ECO:0007669"/>
    <property type="project" value="UniProtKB-UniRule"/>
</dbReference>
<feature type="compositionally biased region" description="Acidic residues" evidence="7">
    <location>
        <begin position="1659"/>
        <end position="1684"/>
    </location>
</feature>
<keyword evidence="2" id="KW-0677">Repeat</keyword>
<comment type="caution">
    <text evidence="10">The sequence shown here is derived from an EMBL/GenBank/DDBJ whole genome shotgun (WGS) entry which is preliminary data.</text>
</comment>
<feature type="binding site" evidence="6">
    <location>
        <position position="52"/>
    </location>
    <ligand>
        <name>Zn(2+)</name>
        <dbReference type="ChEBI" id="CHEBI:29105"/>
    </ligand>
</feature>
<dbReference type="GO" id="GO:0005634">
    <property type="term" value="C:nucleus"/>
    <property type="evidence" value="ECO:0007669"/>
    <property type="project" value="InterPro"/>
</dbReference>
<keyword evidence="1 6" id="KW-0479">Metal-binding</keyword>
<feature type="domain" description="C2H2-type" evidence="8">
    <location>
        <begin position="352"/>
        <end position="383"/>
    </location>
</feature>
<evidence type="ECO:0000313" key="10">
    <source>
        <dbReference type="EMBL" id="KAG6456908.1"/>
    </source>
</evidence>
<feature type="region of interest" description="Disordered" evidence="7">
    <location>
        <begin position="215"/>
        <end position="295"/>
    </location>
</feature>
<reference evidence="10" key="1">
    <citation type="journal article" date="2016" name="Insect Biochem. Mol. Biol.">
        <title>Multifaceted biological insights from a draft genome sequence of the tobacco hornworm moth, Manduca sexta.</title>
        <authorList>
            <person name="Kanost M.R."/>
            <person name="Arrese E.L."/>
            <person name="Cao X."/>
            <person name="Chen Y.R."/>
            <person name="Chellapilla S."/>
            <person name="Goldsmith M.R."/>
            <person name="Grosse-Wilde E."/>
            <person name="Heckel D.G."/>
            <person name="Herndon N."/>
            <person name="Jiang H."/>
            <person name="Papanicolaou A."/>
            <person name="Qu J."/>
            <person name="Soulages J.L."/>
            <person name="Vogel H."/>
            <person name="Walters J."/>
            <person name="Waterhouse R.M."/>
            <person name="Ahn S.J."/>
            <person name="Almeida F.C."/>
            <person name="An C."/>
            <person name="Aqrawi P."/>
            <person name="Bretschneider A."/>
            <person name="Bryant W.B."/>
            <person name="Bucks S."/>
            <person name="Chao H."/>
            <person name="Chevignon G."/>
            <person name="Christen J.M."/>
            <person name="Clarke D.F."/>
            <person name="Dittmer N.T."/>
            <person name="Ferguson L.C.F."/>
            <person name="Garavelou S."/>
            <person name="Gordon K.H.J."/>
            <person name="Gunaratna R.T."/>
            <person name="Han Y."/>
            <person name="Hauser F."/>
            <person name="He Y."/>
            <person name="Heidel-Fischer H."/>
            <person name="Hirsh A."/>
            <person name="Hu Y."/>
            <person name="Jiang H."/>
            <person name="Kalra D."/>
            <person name="Klinner C."/>
            <person name="Konig C."/>
            <person name="Kovar C."/>
            <person name="Kroll A.R."/>
            <person name="Kuwar S.S."/>
            <person name="Lee S.L."/>
            <person name="Lehman R."/>
            <person name="Li K."/>
            <person name="Li Z."/>
            <person name="Liang H."/>
            <person name="Lovelace S."/>
            <person name="Lu Z."/>
            <person name="Mansfield J.H."/>
            <person name="McCulloch K.J."/>
            <person name="Mathew T."/>
            <person name="Morton B."/>
            <person name="Muzny D.M."/>
            <person name="Neunemann D."/>
            <person name="Ongeri F."/>
            <person name="Pauchet Y."/>
            <person name="Pu L.L."/>
            <person name="Pyrousis I."/>
            <person name="Rao X.J."/>
            <person name="Redding A."/>
            <person name="Roesel C."/>
            <person name="Sanchez-Gracia A."/>
            <person name="Schaack S."/>
            <person name="Shukla A."/>
            <person name="Tetreau G."/>
            <person name="Wang Y."/>
            <person name="Xiong G.H."/>
            <person name="Traut W."/>
            <person name="Walsh T.K."/>
            <person name="Worley K.C."/>
            <person name="Wu D."/>
            <person name="Wu W."/>
            <person name="Wu Y.Q."/>
            <person name="Zhang X."/>
            <person name="Zou Z."/>
            <person name="Zucker H."/>
            <person name="Briscoe A.D."/>
            <person name="Burmester T."/>
            <person name="Clem R.J."/>
            <person name="Feyereisen R."/>
            <person name="Grimmelikhuijzen C.J.P."/>
            <person name="Hamodrakas S.J."/>
            <person name="Hansson B.S."/>
            <person name="Huguet E."/>
            <person name="Jermiin L.S."/>
            <person name="Lan Q."/>
            <person name="Lehman H.K."/>
            <person name="Lorenzen M."/>
            <person name="Merzendorfer H."/>
            <person name="Michalopoulos I."/>
            <person name="Morton D.B."/>
            <person name="Muthukrishnan S."/>
            <person name="Oakeshott J.G."/>
            <person name="Palmer W."/>
            <person name="Park Y."/>
            <person name="Passarelli A.L."/>
            <person name="Rozas J."/>
            <person name="Schwartz L.M."/>
            <person name="Smith W."/>
            <person name="Southgate A."/>
            <person name="Vilcinskas A."/>
            <person name="Vogt R."/>
            <person name="Wang P."/>
            <person name="Werren J."/>
            <person name="Yu X.Q."/>
            <person name="Zhou J.J."/>
            <person name="Brown S.J."/>
            <person name="Scherer S.E."/>
            <person name="Richards S."/>
            <person name="Blissard G.W."/>
        </authorList>
    </citation>
    <scope>NUCLEOTIDE SEQUENCE</scope>
</reference>
<feature type="compositionally biased region" description="Low complexity" evidence="7">
    <location>
        <begin position="377"/>
        <end position="403"/>
    </location>
</feature>
<dbReference type="SMART" id="SM00451">
    <property type="entry name" value="ZnF_U1"/>
    <property type="match status" value="3"/>
</dbReference>
<evidence type="ECO:0000256" key="7">
    <source>
        <dbReference type="SAM" id="MobiDB-lite"/>
    </source>
</evidence>
<feature type="compositionally biased region" description="Polar residues" evidence="7">
    <location>
        <begin position="90"/>
        <end position="122"/>
    </location>
</feature>
<dbReference type="SUPFAM" id="SSF57667">
    <property type="entry name" value="beta-beta-alpha zinc fingers"/>
    <property type="match status" value="10"/>
</dbReference>
<evidence type="ECO:0000256" key="3">
    <source>
        <dbReference type="ARBA" id="ARBA00022771"/>
    </source>
</evidence>
<dbReference type="PANTHER" id="PTHR24379:SF127">
    <property type="entry name" value="BLOODY FINGERS-RELATED"/>
    <property type="match status" value="1"/>
</dbReference>
<feature type="domain" description="C2H2-type" evidence="8">
    <location>
        <begin position="852"/>
        <end position="879"/>
    </location>
</feature>
<dbReference type="Pfam" id="PF13912">
    <property type="entry name" value="zf-C2H2_6"/>
    <property type="match status" value="4"/>
</dbReference>
<dbReference type="InterPro" id="IPR012934">
    <property type="entry name" value="Znf_AD"/>
</dbReference>
<evidence type="ECO:0000256" key="5">
    <source>
        <dbReference type="PROSITE-ProRule" id="PRU00042"/>
    </source>
</evidence>
<feature type="domain" description="C2H2-type" evidence="8">
    <location>
        <begin position="1378"/>
        <end position="1406"/>
    </location>
</feature>
<feature type="domain" description="C2H2-type" evidence="8">
    <location>
        <begin position="611"/>
        <end position="640"/>
    </location>
</feature>
<feature type="domain" description="C2H2-type" evidence="8">
    <location>
        <begin position="737"/>
        <end position="765"/>
    </location>
</feature>
<feature type="domain" description="C2H2-type" evidence="8">
    <location>
        <begin position="1346"/>
        <end position="1368"/>
    </location>
</feature>
<feature type="region of interest" description="Disordered" evidence="7">
    <location>
        <begin position="1707"/>
        <end position="1747"/>
    </location>
</feature>
<feature type="domain" description="C2H2-type" evidence="8">
    <location>
        <begin position="664"/>
        <end position="688"/>
    </location>
</feature>
<dbReference type="Proteomes" id="UP000791440">
    <property type="component" value="Unassembled WGS sequence"/>
</dbReference>
<feature type="domain" description="C2H2-type" evidence="8">
    <location>
        <begin position="1139"/>
        <end position="1166"/>
    </location>
</feature>
<feature type="compositionally biased region" description="Polar residues" evidence="7">
    <location>
        <begin position="222"/>
        <end position="244"/>
    </location>
</feature>
<feature type="domain" description="C2H2-type" evidence="8">
    <location>
        <begin position="192"/>
        <end position="219"/>
    </location>
</feature>
<keyword evidence="4 6" id="KW-0862">Zinc</keyword>
<dbReference type="PROSITE" id="PS00028">
    <property type="entry name" value="ZINC_FINGER_C2H2_1"/>
    <property type="match status" value="23"/>
</dbReference>
<feature type="domain" description="ZAD" evidence="9">
    <location>
        <begin position="6"/>
        <end position="79"/>
    </location>
</feature>
<reference evidence="10" key="2">
    <citation type="submission" date="2020-12" db="EMBL/GenBank/DDBJ databases">
        <authorList>
            <person name="Kanost M."/>
        </authorList>
    </citation>
    <scope>NUCLEOTIDE SEQUENCE</scope>
</reference>
<keyword evidence="3 5" id="KW-0863">Zinc-finger</keyword>
<dbReference type="SMART" id="SM00868">
    <property type="entry name" value="zf-AD"/>
    <property type="match status" value="1"/>
</dbReference>
<dbReference type="Gene3D" id="3.40.1800.20">
    <property type="match status" value="1"/>
</dbReference>
<feature type="domain" description="C2H2-type" evidence="8">
    <location>
        <begin position="1069"/>
        <end position="1097"/>
    </location>
</feature>